<evidence type="ECO:0000256" key="6">
    <source>
        <dbReference type="SAM" id="Phobius"/>
    </source>
</evidence>
<evidence type="ECO:0000256" key="4">
    <source>
        <dbReference type="ARBA" id="ARBA00022989"/>
    </source>
</evidence>
<name>D8LFV4_ECTSI</name>
<reference evidence="7 8" key="1">
    <citation type="journal article" date="2010" name="Nature">
        <title>The Ectocarpus genome and the independent evolution of multicellularity in brown algae.</title>
        <authorList>
            <person name="Cock J.M."/>
            <person name="Sterck L."/>
            <person name="Rouze P."/>
            <person name="Scornet D."/>
            <person name="Allen A.E."/>
            <person name="Amoutzias G."/>
            <person name="Anthouard V."/>
            <person name="Artiguenave F."/>
            <person name="Aury J.M."/>
            <person name="Badger J.H."/>
            <person name="Beszteri B."/>
            <person name="Billiau K."/>
            <person name="Bonnet E."/>
            <person name="Bothwell J.H."/>
            <person name="Bowler C."/>
            <person name="Boyen C."/>
            <person name="Brownlee C."/>
            <person name="Carrano C.J."/>
            <person name="Charrier B."/>
            <person name="Cho G.Y."/>
            <person name="Coelho S.M."/>
            <person name="Collen J."/>
            <person name="Corre E."/>
            <person name="Da Silva C."/>
            <person name="Delage L."/>
            <person name="Delaroque N."/>
            <person name="Dittami S.M."/>
            <person name="Doulbeau S."/>
            <person name="Elias M."/>
            <person name="Farnham G."/>
            <person name="Gachon C.M."/>
            <person name="Gschloessl B."/>
            <person name="Heesch S."/>
            <person name="Jabbari K."/>
            <person name="Jubin C."/>
            <person name="Kawai H."/>
            <person name="Kimura K."/>
            <person name="Kloareg B."/>
            <person name="Kupper F.C."/>
            <person name="Lang D."/>
            <person name="Le Bail A."/>
            <person name="Leblanc C."/>
            <person name="Lerouge P."/>
            <person name="Lohr M."/>
            <person name="Lopez P.J."/>
            <person name="Martens C."/>
            <person name="Maumus F."/>
            <person name="Michel G."/>
            <person name="Miranda-Saavedra D."/>
            <person name="Morales J."/>
            <person name="Moreau H."/>
            <person name="Motomura T."/>
            <person name="Nagasato C."/>
            <person name="Napoli C.A."/>
            <person name="Nelson D.R."/>
            <person name="Nyvall-Collen P."/>
            <person name="Peters A.F."/>
            <person name="Pommier C."/>
            <person name="Potin P."/>
            <person name="Poulain J."/>
            <person name="Quesneville H."/>
            <person name="Read B."/>
            <person name="Rensing S.A."/>
            <person name="Ritter A."/>
            <person name="Rousvoal S."/>
            <person name="Samanta M."/>
            <person name="Samson G."/>
            <person name="Schroeder D.C."/>
            <person name="Segurens B."/>
            <person name="Strittmatter M."/>
            <person name="Tonon T."/>
            <person name="Tregear J.W."/>
            <person name="Valentin K."/>
            <person name="von Dassow P."/>
            <person name="Yamagishi T."/>
            <person name="Van de Peer Y."/>
            <person name="Wincker P."/>
        </authorList>
    </citation>
    <scope>NUCLEOTIDE SEQUENCE [LARGE SCALE GENOMIC DNA]</scope>
    <source>
        <strain evidence="8">Ec32 / CCAP1310/4</strain>
    </source>
</reference>
<dbReference type="AlphaFoldDB" id="D8LFV4"/>
<evidence type="ECO:0000256" key="1">
    <source>
        <dbReference type="ARBA" id="ARBA00004141"/>
    </source>
</evidence>
<proteinExistence type="predicted"/>
<dbReference type="GO" id="GO:0016020">
    <property type="term" value="C:membrane"/>
    <property type="evidence" value="ECO:0007669"/>
    <property type="project" value="UniProtKB-SubCell"/>
</dbReference>
<dbReference type="PANTHER" id="PTHR23504">
    <property type="entry name" value="MAJOR FACILITATOR SUPERFAMILY DOMAIN-CONTAINING PROTEIN 10"/>
    <property type="match status" value="1"/>
</dbReference>
<evidence type="ECO:0000256" key="3">
    <source>
        <dbReference type="ARBA" id="ARBA00022692"/>
    </source>
</evidence>
<evidence type="ECO:0000256" key="2">
    <source>
        <dbReference type="ARBA" id="ARBA00022448"/>
    </source>
</evidence>
<keyword evidence="3 6" id="KW-0812">Transmembrane</keyword>
<gene>
    <name evidence="7" type="ORF">Esi_0152_0014</name>
</gene>
<accession>D8LFV4</accession>
<sequence length="245" mass="26051">MSSTNGTEVSLGCHSLLEEGQSEAAASSSTWTDLEPFKRGSLLAAGHVRVLLVIYGICMFIISGFEDLFALWALSTTPAGGLGWSAEQIGQVLLASGLMVFVFELFAVPLVTKRLGVTTSQRLSSVTLVFVLPLVPVLGHLLNAGHLLMIASVGLLFKIYAPCDAFLTCISFTINNAAEPERCGELNGLAACVASVVSKVGPSAWSTLYAFSVEVTDGGSPFPFPIDFRLAFWLMAFLRLVVAIL</sequence>
<feature type="transmembrane region" description="Helical" evidence="6">
    <location>
        <begin position="123"/>
        <end position="142"/>
    </location>
</feature>
<keyword evidence="5 6" id="KW-0472">Membrane</keyword>
<dbReference type="EMBL" id="FN648082">
    <property type="protein sequence ID" value="CBN78853.1"/>
    <property type="molecule type" value="Genomic_DNA"/>
</dbReference>
<dbReference type="EMBL" id="FN649728">
    <property type="protein sequence ID" value="CBN78853.1"/>
    <property type="molecule type" value="Genomic_DNA"/>
</dbReference>
<protein>
    <submittedName>
        <fullName evidence="7">Uncharacterized protein</fullName>
    </submittedName>
</protein>
<organism evidence="7 8">
    <name type="scientific">Ectocarpus siliculosus</name>
    <name type="common">Brown alga</name>
    <name type="synonym">Conferva siliculosa</name>
    <dbReference type="NCBI Taxonomy" id="2880"/>
    <lineage>
        <taxon>Eukaryota</taxon>
        <taxon>Sar</taxon>
        <taxon>Stramenopiles</taxon>
        <taxon>Ochrophyta</taxon>
        <taxon>PX clade</taxon>
        <taxon>Phaeophyceae</taxon>
        <taxon>Ectocarpales</taxon>
        <taxon>Ectocarpaceae</taxon>
        <taxon>Ectocarpus</taxon>
    </lineage>
</organism>
<dbReference type="eggNOG" id="KOG2615">
    <property type="taxonomic scope" value="Eukaryota"/>
</dbReference>
<dbReference type="InterPro" id="IPR036259">
    <property type="entry name" value="MFS_trans_sf"/>
</dbReference>
<dbReference type="Proteomes" id="UP000002630">
    <property type="component" value="Linkage Group LG03"/>
</dbReference>
<keyword evidence="8" id="KW-1185">Reference proteome</keyword>
<dbReference type="OrthoDB" id="419616at2759"/>
<dbReference type="SUPFAM" id="SSF103473">
    <property type="entry name" value="MFS general substrate transporter"/>
    <property type="match status" value="1"/>
</dbReference>
<evidence type="ECO:0000313" key="8">
    <source>
        <dbReference type="Proteomes" id="UP000002630"/>
    </source>
</evidence>
<keyword evidence="2" id="KW-0813">Transport</keyword>
<dbReference type="InParanoid" id="D8LFV4"/>
<comment type="subcellular location">
    <subcellularLocation>
        <location evidence="1">Membrane</location>
        <topology evidence="1">Multi-pass membrane protein</topology>
    </subcellularLocation>
</comment>
<evidence type="ECO:0000256" key="5">
    <source>
        <dbReference type="ARBA" id="ARBA00023136"/>
    </source>
</evidence>
<keyword evidence="4 6" id="KW-1133">Transmembrane helix</keyword>
<evidence type="ECO:0000313" key="7">
    <source>
        <dbReference type="EMBL" id="CBN78853.1"/>
    </source>
</evidence>
<dbReference type="PANTHER" id="PTHR23504:SF15">
    <property type="entry name" value="MAJOR FACILITATOR SUPERFAMILY (MFS) PROFILE DOMAIN-CONTAINING PROTEIN"/>
    <property type="match status" value="1"/>
</dbReference>
<feature type="transmembrane region" description="Helical" evidence="6">
    <location>
        <begin position="92"/>
        <end position="111"/>
    </location>
</feature>
<feature type="transmembrane region" description="Helical" evidence="6">
    <location>
        <begin position="48"/>
        <end position="72"/>
    </location>
</feature>